<evidence type="ECO:0000256" key="1">
    <source>
        <dbReference type="SAM" id="SignalP"/>
    </source>
</evidence>
<reference evidence="3" key="1">
    <citation type="submission" date="2020-06" db="EMBL/GenBank/DDBJ databases">
        <title>Draft genomic sequence of Geomonas sp. Red330.</title>
        <authorList>
            <person name="Itoh H."/>
            <person name="Zhenxing X."/>
            <person name="Ushijima N."/>
            <person name="Masuda Y."/>
            <person name="Shiratori Y."/>
            <person name="Senoo K."/>
        </authorList>
    </citation>
    <scope>NUCLEOTIDE SEQUENCE [LARGE SCALE GENOMIC DNA]</scope>
    <source>
        <strain evidence="3">Red330</strain>
    </source>
</reference>
<comment type="caution">
    <text evidence="2">The sequence shown here is derived from an EMBL/GenBank/DDBJ whole genome shotgun (WGS) entry which is preliminary data.</text>
</comment>
<feature type="chain" id="PRO_5027571827" description="Lipoprotein" evidence="1">
    <location>
        <begin position="18"/>
        <end position="350"/>
    </location>
</feature>
<dbReference type="AlphaFoldDB" id="A0A6V8MPV8"/>
<dbReference type="RefSeq" id="WP_183356813.1">
    <property type="nucleotide sequence ID" value="NZ_BLXX01000025.1"/>
</dbReference>
<sequence>MKRVALLCSALALFGCGGGGTSPGGGVSLDNTGSTSPAAGLAVKLVDSGTSAKTGKMVVAGNTGTLPAPNKIRVVARIIKTTYPIDTYYDAASDTEVPAINYDGLTHYTDSFGLNSAVYPSCGGLSSVVLDSSCNPTGAVVTTTTATHHIAPGATDYKKVIDQDYAGGSLTVFLPVNDGYTLDFITSAYDATTQKNSILKVGSITGVNVTATGGSATVSMAGFDSMVSYNPVALSNTKPDLTQITSEEKYNLTVTVSGPLKTSFTVGQSLSNTLLPTASLTRGTSGAPVSLTAPTSTAPGFLYFQGVFNLDEALLKTGESVSNWSRVYPNPAYGESAYTDLIYLVGITIP</sequence>
<evidence type="ECO:0008006" key="4">
    <source>
        <dbReference type="Google" id="ProtNLM"/>
    </source>
</evidence>
<evidence type="ECO:0000313" key="2">
    <source>
        <dbReference type="EMBL" id="GFO62031.1"/>
    </source>
</evidence>
<dbReference type="Proteomes" id="UP000556026">
    <property type="component" value="Unassembled WGS sequence"/>
</dbReference>
<name>A0A6V8MPV8_9BACT</name>
<evidence type="ECO:0000313" key="3">
    <source>
        <dbReference type="Proteomes" id="UP000556026"/>
    </source>
</evidence>
<keyword evidence="1" id="KW-0732">Signal</keyword>
<feature type="signal peptide" evidence="1">
    <location>
        <begin position="1"/>
        <end position="17"/>
    </location>
</feature>
<dbReference type="PROSITE" id="PS51257">
    <property type="entry name" value="PROKAR_LIPOPROTEIN"/>
    <property type="match status" value="1"/>
</dbReference>
<dbReference type="EMBL" id="BLXX01000025">
    <property type="protein sequence ID" value="GFO62031.1"/>
    <property type="molecule type" value="Genomic_DNA"/>
</dbReference>
<accession>A0A6V8MPV8</accession>
<organism evidence="2 3">
    <name type="scientific">Geomonas silvestris</name>
    <dbReference type="NCBI Taxonomy" id="2740184"/>
    <lineage>
        <taxon>Bacteria</taxon>
        <taxon>Pseudomonadati</taxon>
        <taxon>Thermodesulfobacteriota</taxon>
        <taxon>Desulfuromonadia</taxon>
        <taxon>Geobacterales</taxon>
        <taxon>Geobacteraceae</taxon>
        <taxon>Geomonas</taxon>
    </lineage>
</organism>
<gene>
    <name evidence="2" type="ORF">GMST_43560</name>
</gene>
<keyword evidence="3" id="KW-1185">Reference proteome</keyword>
<protein>
    <recommendedName>
        <fullName evidence="4">Lipoprotein</fullName>
    </recommendedName>
</protein>
<proteinExistence type="predicted"/>